<accession>S7UJZ1</accession>
<dbReference type="PATRIC" id="fig|1121439.3.peg.1404"/>
<dbReference type="GO" id="GO:0043571">
    <property type="term" value="P:maintenance of CRISPR repeat elements"/>
    <property type="evidence" value="ECO:0007669"/>
    <property type="project" value="InterPro"/>
</dbReference>
<dbReference type="NCBIfam" id="TIGR02589">
    <property type="entry name" value="cas_Csd2"/>
    <property type="match status" value="1"/>
</dbReference>
<comment type="caution">
    <text evidence="1">The sequence shown here is derived from an EMBL/GenBank/DDBJ whole genome shotgun (WGS) entry which is preliminary data.</text>
</comment>
<dbReference type="Pfam" id="PF05107">
    <property type="entry name" value="Cas_Cas7"/>
    <property type="match status" value="1"/>
</dbReference>
<dbReference type="STRING" id="1121439.dsat_2887"/>
<dbReference type="OrthoDB" id="9776792at2"/>
<gene>
    <name evidence="1" type="ORF">dsat_2887</name>
</gene>
<proteinExistence type="predicted"/>
<evidence type="ECO:0000313" key="1">
    <source>
        <dbReference type="EMBL" id="EPR34124.1"/>
    </source>
</evidence>
<dbReference type="RefSeq" id="WP_020886852.1">
    <property type="nucleotide sequence ID" value="NZ_ATHI01000015.1"/>
</dbReference>
<reference evidence="1 2" key="1">
    <citation type="journal article" date="2013" name="Genome Announc.">
        <title>Draft genome sequences for three mercury-methylating, sulfate-reducing bacteria.</title>
        <authorList>
            <person name="Brown S.D."/>
            <person name="Hurt R.A.Jr."/>
            <person name="Gilmour C.C."/>
            <person name="Elias D.A."/>
        </authorList>
    </citation>
    <scope>NUCLEOTIDE SEQUENCE [LARGE SCALE GENOMIC DNA]</scope>
    <source>
        <strain evidence="1 2">DSM 16529</strain>
    </source>
</reference>
<dbReference type="AlphaFoldDB" id="S7UJZ1"/>
<dbReference type="eggNOG" id="COG3649">
    <property type="taxonomic scope" value="Bacteria"/>
</dbReference>
<dbReference type="InterPro" id="IPR006482">
    <property type="entry name" value="Cas7_Csh2/Csh2"/>
</dbReference>
<dbReference type="InterPro" id="IPR013418">
    <property type="entry name" value="CRISPR-assoc_prot_Cas7/Csd2"/>
</dbReference>
<sequence>MSTPIANRIDFLLLFDVKDGNPNGDPDFDNSPRFDPETFQGLVSDVCLKRKIREWVYAAKSQGGAIESGYDVFVLQGHSLESRQKMPYEHLAGLDGKAKGAKTARSDVEKAREWMCANFFDVRAFGAVMSTTDFNCGQVRGPVQLTFARSFDRVLSTEHGITRVAYTTEKKTSETSAQTEMGRKHTVAYGLYAAYGFITPAFAGGANGTGFSADDLDVLKKALVNMFDLDHSAARGLMRTRHVFAFEHASPLGNAQSGKLFDLVKVKRKEGVDSPRGFEDYVITPLSDIKAACPDGVTPTDWAEG</sequence>
<name>S7UJZ1_9BACT</name>
<keyword evidence="2" id="KW-1185">Reference proteome</keyword>
<dbReference type="NCBIfam" id="TIGR01595">
    <property type="entry name" value="cas_CT1132"/>
    <property type="match status" value="1"/>
</dbReference>
<organism evidence="1 2">
    <name type="scientific">Alkalidesulfovibrio alkalitolerans DSM 16529</name>
    <dbReference type="NCBI Taxonomy" id="1121439"/>
    <lineage>
        <taxon>Bacteria</taxon>
        <taxon>Pseudomonadati</taxon>
        <taxon>Thermodesulfobacteriota</taxon>
        <taxon>Desulfovibrionia</taxon>
        <taxon>Desulfovibrionales</taxon>
        <taxon>Desulfovibrionaceae</taxon>
        <taxon>Alkalidesulfovibrio</taxon>
    </lineage>
</organism>
<dbReference type="EMBL" id="ATHI01000015">
    <property type="protein sequence ID" value="EPR34124.1"/>
    <property type="molecule type" value="Genomic_DNA"/>
</dbReference>
<dbReference type="Proteomes" id="UP000014975">
    <property type="component" value="Unassembled WGS sequence"/>
</dbReference>
<evidence type="ECO:0000313" key="2">
    <source>
        <dbReference type="Proteomes" id="UP000014975"/>
    </source>
</evidence>
<protein>
    <submittedName>
        <fullName evidence="1">CRISPR-associated protein, Csd2 family</fullName>
    </submittedName>
</protein>